<feature type="transmembrane region" description="Helical" evidence="3">
    <location>
        <begin position="187"/>
        <end position="211"/>
    </location>
</feature>
<feature type="transmembrane region" description="Helical" evidence="3">
    <location>
        <begin position="351"/>
        <end position="374"/>
    </location>
</feature>
<feature type="transmembrane region" description="Helical" evidence="3">
    <location>
        <begin position="231"/>
        <end position="251"/>
    </location>
</feature>
<keyword evidence="3" id="KW-0812">Transmembrane</keyword>
<feature type="compositionally biased region" description="Basic and acidic residues" evidence="2">
    <location>
        <begin position="763"/>
        <end position="792"/>
    </location>
</feature>
<evidence type="ECO:0000313" key="5">
    <source>
        <dbReference type="Proteomes" id="UP000182059"/>
    </source>
</evidence>
<feature type="transmembrane region" description="Helical" evidence="3">
    <location>
        <begin position="428"/>
        <end position="450"/>
    </location>
</feature>
<protein>
    <submittedName>
        <fullName evidence="4">Uncharacterized protein</fullName>
    </submittedName>
</protein>
<keyword evidence="1" id="KW-0175">Coiled coil</keyword>
<feature type="coiled-coil region" evidence="1">
    <location>
        <begin position="702"/>
        <end position="729"/>
    </location>
</feature>
<keyword evidence="3" id="KW-0472">Membrane</keyword>
<evidence type="ECO:0000256" key="1">
    <source>
        <dbReference type="SAM" id="Coils"/>
    </source>
</evidence>
<dbReference type="EMBL" id="MNYX01000001">
    <property type="protein sequence ID" value="OIP66703.1"/>
    <property type="molecule type" value="Genomic_DNA"/>
</dbReference>
<evidence type="ECO:0000313" key="4">
    <source>
        <dbReference type="EMBL" id="OIP66703.1"/>
    </source>
</evidence>
<comment type="caution">
    <text evidence="4">The sequence shown here is derived from an EMBL/GenBank/DDBJ whole genome shotgun (WGS) entry which is preliminary data.</text>
</comment>
<keyword evidence="3" id="KW-1133">Transmembrane helix</keyword>
<feature type="transmembrane region" description="Helical" evidence="3">
    <location>
        <begin position="326"/>
        <end position="345"/>
    </location>
</feature>
<proteinExistence type="predicted"/>
<evidence type="ECO:0000256" key="3">
    <source>
        <dbReference type="SAM" id="Phobius"/>
    </source>
</evidence>
<gene>
    <name evidence="4" type="ORF">AUK15_00035</name>
</gene>
<reference evidence="4 5" key="1">
    <citation type="journal article" date="2016" name="Environ. Microbiol.">
        <title>Genomic resolution of a cold subsurface aquifer community provides metabolic insights for novel microbes adapted to high CO concentrations.</title>
        <authorList>
            <person name="Probst A.J."/>
            <person name="Castelle C.J."/>
            <person name="Singh A."/>
            <person name="Brown C.T."/>
            <person name="Anantharaman K."/>
            <person name="Sharon I."/>
            <person name="Hug L.A."/>
            <person name="Burstein D."/>
            <person name="Emerson J.B."/>
            <person name="Thomas B.C."/>
            <person name="Banfield J.F."/>
        </authorList>
    </citation>
    <scope>NUCLEOTIDE SEQUENCE [LARGE SCALE GENOMIC DNA]</scope>
    <source>
        <strain evidence="4">CG2_30_43_9</strain>
    </source>
</reference>
<dbReference type="Proteomes" id="UP000182059">
    <property type="component" value="Unassembled WGS sequence"/>
</dbReference>
<organism evidence="4 5">
    <name type="scientific">Candidatus Nomurabacteria bacterium CG2_30_43_9</name>
    <dbReference type="NCBI Taxonomy" id="1805283"/>
    <lineage>
        <taxon>Bacteria</taxon>
        <taxon>Candidatus Nomuraibacteriota</taxon>
    </lineage>
</organism>
<accession>A0A1J5GDQ1</accession>
<feature type="transmembrane region" description="Helical" evidence="3">
    <location>
        <begin position="257"/>
        <end position="275"/>
    </location>
</feature>
<feature type="region of interest" description="Disordered" evidence="2">
    <location>
        <begin position="748"/>
        <end position="792"/>
    </location>
</feature>
<dbReference type="AlphaFoldDB" id="A0A1J5GDQ1"/>
<name>A0A1J5GDQ1_9BACT</name>
<evidence type="ECO:0000256" key="2">
    <source>
        <dbReference type="SAM" id="MobiDB-lite"/>
    </source>
</evidence>
<feature type="transmembrane region" description="Helical" evidence="3">
    <location>
        <begin position="386"/>
        <end position="408"/>
    </location>
</feature>
<sequence>MSKSIYKKIVSILFGIVFLLGGADVASADWSFTYTKDGSSITDSSSPNEAECITKKNVAVSVGGQITAFCAGTDAVVAGVGTGETTQTTPQHPQGWAYQTFVGGVGIWSSGYPTAEDCSAAVVAAGATNNCTQSIQPTGTGFGTSGNVAGTDVYSGPTELKNFDCGISIKSMDMDIMGCFPIGVYYLIYKPVSVVFIGTSYLFDIILDLSIKKEFVDRPFINSSWTVVRDFSNMIFIFILLYTGIMTMIGGRDWKRTVLYVILIALLINFSLFFTKVIIDAGNILAVGVSDAIKSGHPSISAGLVEKFKPQAFLGKTGELKDAMDAIIIFIIAAIINGYAAYIFFKAALLFFGRLIAFWFLMIISPFAFISLTFPKGNKFQEWLDMILNQAFVAPVYLFLIYLILQVINVQGGILGNTNLGVVSGSFFFDKLITPIIMATLILFAMQQALKFAESMAGEFGKMGSKMSGSVLGLAGGATIAGVSLAGRGLAGGGAAYALKKGWVSSESRVGGVAKTLTQSSFDVRNLAGEKSILGKTIGKNISKVGGAFGVNVGKGGGIGGVEMAEKERIKEELKKVESGKVSVFEENTIRAQAEAQQKANQENVIKTADELEKATGALVGIEKEFEEASKAHDASGVDKAEKDAEAFYVEALKRVENAKGTPDEDKAQRALNYRKDELDTAKTNRSNSPTAIALKEKTAILKTAKESIKTAETAKIAAEKEAKKSIEEIGKAAVDAINKGRAEIHAKKAEAGGRHTTAAKIRSGEKSSEKSVEDMIKEAAKKEAEKASKKE</sequence>